<comment type="caution">
    <text evidence="1">The sequence shown here is derived from an EMBL/GenBank/DDBJ whole genome shotgun (WGS) entry which is preliminary data.</text>
</comment>
<name>A0AAW1JHG8_POPJA</name>
<dbReference type="Proteomes" id="UP001458880">
    <property type="component" value="Unassembled WGS sequence"/>
</dbReference>
<evidence type="ECO:0000313" key="2">
    <source>
        <dbReference type="Proteomes" id="UP001458880"/>
    </source>
</evidence>
<proteinExistence type="predicted"/>
<evidence type="ECO:0000313" key="1">
    <source>
        <dbReference type="EMBL" id="KAK9703369.1"/>
    </source>
</evidence>
<sequence>MKKAIEDRKDIQLTLLEYTNSSAENSCSPAELLYERRVKGLLPIMKTETNVKCKGEKNRLIKNQNNKNSIQIKMQDHFQILMRVQELWCRIIWISYGIQEPIKKDTYRPRSYQIRLDNTQNVTTSNRRFVKSFIDKETNMNGTNDEMYEEIFLNFYSQYKTTDDDQLLNQPSTSTKDNARQIVMTETNSKPLIKEPLKRNVSKPVKFKDYHLY</sequence>
<evidence type="ECO:0008006" key="3">
    <source>
        <dbReference type="Google" id="ProtNLM"/>
    </source>
</evidence>
<dbReference type="EMBL" id="JASPKY010000371">
    <property type="protein sequence ID" value="KAK9703369.1"/>
    <property type="molecule type" value="Genomic_DNA"/>
</dbReference>
<keyword evidence="2" id="KW-1185">Reference proteome</keyword>
<gene>
    <name evidence="1" type="ORF">QE152_g29372</name>
</gene>
<protein>
    <recommendedName>
        <fullName evidence="3">Protein TIC 214</fullName>
    </recommendedName>
</protein>
<reference evidence="1 2" key="1">
    <citation type="journal article" date="2024" name="BMC Genomics">
        <title>De novo assembly and annotation of Popillia japonica's genome with initial clues to its potential as an invasive pest.</title>
        <authorList>
            <person name="Cucini C."/>
            <person name="Boschi S."/>
            <person name="Funari R."/>
            <person name="Cardaioli E."/>
            <person name="Iannotti N."/>
            <person name="Marturano G."/>
            <person name="Paoli F."/>
            <person name="Bruttini M."/>
            <person name="Carapelli A."/>
            <person name="Frati F."/>
            <person name="Nardi F."/>
        </authorList>
    </citation>
    <scope>NUCLEOTIDE SEQUENCE [LARGE SCALE GENOMIC DNA]</scope>
    <source>
        <strain evidence="1">DMR45628</strain>
    </source>
</reference>
<organism evidence="1 2">
    <name type="scientific">Popillia japonica</name>
    <name type="common">Japanese beetle</name>
    <dbReference type="NCBI Taxonomy" id="7064"/>
    <lineage>
        <taxon>Eukaryota</taxon>
        <taxon>Metazoa</taxon>
        <taxon>Ecdysozoa</taxon>
        <taxon>Arthropoda</taxon>
        <taxon>Hexapoda</taxon>
        <taxon>Insecta</taxon>
        <taxon>Pterygota</taxon>
        <taxon>Neoptera</taxon>
        <taxon>Endopterygota</taxon>
        <taxon>Coleoptera</taxon>
        <taxon>Polyphaga</taxon>
        <taxon>Scarabaeiformia</taxon>
        <taxon>Scarabaeidae</taxon>
        <taxon>Rutelinae</taxon>
        <taxon>Popillia</taxon>
    </lineage>
</organism>
<dbReference type="AlphaFoldDB" id="A0AAW1JHG8"/>
<accession>A0AAW1JHG8</accession>